<protein>
    <submittedName>
        <fullName evidence="1">Hypervariable region 1</fullName>
    </submittedName>
</protein>
<dbReference type="euHCVdb" id="AJ228422"/>
<proteinExistence type="predicted"/>
<organism evidence="1">
    <name type="scientific">Hepatitis C virus subtype 2b</name>
    <dbReference type="NCBI Taxonomy" id="31650"/>
    <lineage>
        <taxon>Viruses</taxon>
        <taxon>Riboviria</taxon>
        <taxon>Orthornavirae</taxon>
        <taxon>Kitrinoviricota</taxon>
        <taxon>Flasuviricetes</taxon>
        <taxon>Amarillovirales</taxon>
        <taxon>Flaviviridae</taxon>
        <taxon>Hepacivirus</taxon>
        <taxon>Hepacivirus hominis</taxon>
    </lineage>
</organism>
<dbReference type="EMBL" id="AJ228422">
    <property type="protein sequence ID" value="CAA13002.1"/>
    <property type="molecule type" value="Genomic_DNA"/>
</dbReference>
<gene>
    <name evidence="1" type="primary">HVR1</name>
</gene>
<feature type="non-terminal residue" evidence="1">
    <location>
        <position position="33"/>
    </location>
</feature>
<sequence length="33" mass="3417">ARTYTTGAQTGNGAARLASFFSLGSQQKISLVN</sequence>
<reference evidence="1" key="1">
    <citation type="journal article" date="1999" name="J. Gen. Virol.">
        <title>Ontogeny of hepatitis C virus (HCV) hypervariable region 1 (HVR1) heterogeneity and HVR1 antibody responses over a 3 year period in a patient infected with HCV type 2b.</title>
        <authorList>
            <person name="Majid A."/>
            <person name="Jackson P."/>
            <person name="Lawal Z."/>
            <person name="Pearson G.M."/>
            <person name="Parker H."/>
            <person name="Alexander G.J."/>
            <person name="Allain J.P."/>
            <person name="Petrik J."/>
        </authorList>
    </citation>
    <scope>NUCLEOTIDE SEQUENCE</scope>
</reference>
<feature type="non-terminal residue" evidence="1">
    <location>
        <position position="1"/>
    </location>
</feature>
<accession>O73047</accession>
<evidence type="ECO:0000313" key="1">
    <source>
        <dbReference type="EMBL" id="CAA13002.1"/>
    </source>
</evidence>
<name>O73047_9HEPC</name>